<protein>
    <recommendedName>
        <fullName evidence="22">Sialin</fullName>
    </recommendedName>
    <alternativeName>
        <fullName evidence="25">H(+)/nitrate cotransporter</fullName>
    </alternativeName>
    <alternativeName>
        <fullName evidence="23">H(+)/sialic acid cotransporter</fullName>
    </alternativeName>
    <alternativeName>
        <fullName evidence="24">Vesicular excitatory amino acid transporter</fullName>
    </alternativeName>
</protein>
<evidence type="ECO:0000256" key="11">
    <source>
        <dbReference type="ARBA" id="ARBA00023136"/>
    </source>
</evidence>
<comment type="caution">
    <text evidence="28">The sequence shown here is derived from an EMBL/GenBank/DDBJ whole genome shotgun (WGS) entry which is preliminary data.</text>
</comment>
<feature type="transmembrane region" description="Helical" evidence="26">
    <location>
        <begin position="328"/>
        <end position="346"/>
    </location>
</feature>
<gene>
    <name evidence="28" type="ORF">PVAND_006718</name>
</gene>
<evidence type="ECO:0000256" key="18">
    <source>
        <dbReference type="ARBA" id="ARBA00051403"/>
    </source>
</evidence>
<evidence type="ECO:0000256" key="4">
    <source>
        <dbReference type="ARBA" id="ARBA00004656"/>
    </source>
</evidence>
<evidence type="ECO:0000256" key="3">
    <source>
        <dbReference type="ARBA" id="ARBA00004638"/>
    </source>
</evidence>
<evidence type="ECO:0000256" key="19">
    <source>
        <dbReference type="ARBA" id="ARBA00051447"/>
    </source>
</evidence>
<evidence type="ECO:0000256" key="14">
    <source>
        <dbReference type="ARBA" id="ARBA00023329"/>
    </source>
</evidence>
<dbReference type="Proteomes" id="UP001107558">
    <property type="component" value="Chromosome 2"/>
</dbReference>
<evidence type="ECO:0000256" key="7">
    <source>
        <dbReference type="ARBA" id="ARBA00022692"/>
    </source>
</evidence>
<evidence type="ECO:0000256" key="6">
    <source>
        <dbReference type="ARBA" id="ARBA00022475"/>
    </source>
</evidence>
<keyword evidence="8" id="KW-0769">Symport</keyword>
<evidence type="ECO:0000256" key="15">
    <source>
        <dbReference type="ARBA" id="ARBA00050101"/>
    </source>
</evidence>
<feature type="domain" description="Major facilitator superfamily (MFS) profile" evidence="27">
    <location>
        <begin position="17"/>
        <end position="443"/>
    </location>
</feature>
<evidence type="ECO:0000256" key="9">
    <source>
        <dbReference type="ARBA" id="ARBA00022989"/>
    </source>
</evidence>
<evidence type="ECO:0000256" key="16">
    <source>
        <dbReference type="ARBA" id="ARBA00050554"/>
    </source>
</evidence>
<comment type="catalytic activity">
    <reaction evidence="19">
        <text>L-glutamate(out) = L-glutamate(in)</text>
        <dbReference type="Rhea" id="RHEA:66336"/>
        <dbReference type="ChEBI" id="CHEBI:29985"/>
    </reaction>
    <physiologicalReaction direction="left-to-right" evidence="19">
        <dbReference type="Rhea" id="RHEA:66337"/>
    </physiologicalReaction>
</comment>
<accession>A0A9J6C446</accession>
<dbReference type="FunFam" id="1.20.1250.20:FF:000067">
    <property type="entry name" value="sialin isoform X2"/>
    <property type="match status" value="1"/>
</dbReference>
<keyword evidence="9 26" id="KW-1133">Transmembrane helix</keyword>
<name>A0A9J6C446_POLVA</name>
<dbReference type="AlphaFoldDB" id="A0A9J6C446"/>
<dbReference type="GO" id="GO:0046942">
    <property type="term" value="P:carboxylic acid transport"/>
    <property type="evidence" value="ECO:0007669"/>
    <property type="project" value="UniProtKB-ARBA"/>
</dbReference>
<feature type="transmembrane region" description="Helical" evidence="26">
    <location>
        <begin position="384"/>
        <end position="405"/>
    </location>
</feature>
<feature type="transmembrane region" description="Helical" evidence="26">
    <location>
        <begin position="188"/>
        <end position="208"/>
    </location>
</feature>
<dbReference type="GO" id="GO:0005765">
    <property type="term" value="C:lysosomal membrane"/>
    <property type="evidence" value="ECO:0007669"/>
    <property type="project" value="UniProtKB-SubCell"/>
</dbReference>
<dbReference type="InterPro" id="IPR036259">
    <property type="entry name" value="MFS_trans_sf"/>
</dbReference>
<dbReference type="GO" id="GO:0016323">
    <property type="term" value="C:basolateral plasma membrane"/>
    <property type="evidence" value="ECO:0007669"/>
    <property type="project" value="UniProtKB-SubCell"/>
</dbReference>
<keyword evidence="5" id="KW-0813">Transport</keyword>
<evidence type="ECO:0000256" key="20">
    <source>
        <dbReference type="ARBA" id="ARBA00051612"/>
    </source>
</evidence>
<evidence type="ECO:0000256" key="13">
    <source>
        <dbReference type="ARBA" id="ARBA00023228"/>
    </source>
</evidence>
<reference evidence="28" key="1">
    <citation type="submission" date="2021-03" db="EMBL/GenBank/DDBJ databases">
        <title>Chromosome level genome of the anhydrobiotic midge Polypedilum vanderplanki.</title>
        <authorList>
            <person name="Yoshida Y."/>
            <person name="Kikawada T."/>
            <person name="Gusev O."/>
        </authorList>
    </citation>
    <scope>NUCLEOTIDE SEQUENCE</scope>
    <source>
        <strain evidence="28">NIAS01</strain>
        <tissue evidence="28">Whole body or cell culture</tissue>
    </source>
</reference>
<feature type="transmembrane region" description="Helical" evidence="26">
    <location>
        <begin position="70"/>
        <end position="90"/>
    </location>
</feature>
<keyword evidence="6" id="KW-1003">Cell membrane</keyword>
<feature type="transmembrane region" description="Helical" evidence="26">
    <location>
        <begin position="97"/>
        <end position="115"/>
    </location>
</feature>
<dbReference type="InterPro" id="IPR011701">
    <property type="entry name" value="MFS"/>
</dbReference>
<dbReference type="GO" id="GO:0006820">
    <property type="term" value="P:monoatomic anion transport"/>
    <property type="evidence" value="ECO:0007669"/>
    <property type="project" value="TreeGrafter"/>
</dbReference>
<evidence type="ECO:0000259" key="27">
    <source>
        <dbReference type="PROSITE" id="PS50850"/>
    </source>
</evidence>
<dbReference type="GO" id="GO:0030672">
    <property type="term" value="C:synaptic vesicle membrane"/>
    <property type="evidence" value="ECO:0007669"/>
    <property type="project" value="UniProtKB-SubCell"/>
</dbReference>
<keyword evidence="13" id="KW-0458">Lysosome</keyword>
<evidence type="ECO:0000313" key="28">
    <source>
        <dbReference type="EMBL" id="KAG5676921.1"/>
    </source>
</evidence>
<organism evidence="28 29">
    <name type="scientific">Polypedilum vanderplanki</name>
    <name type="common">Sleeping chironomid midge</name>
    <dbReference type="NCBI Taxonomy" id="319348"/>
    <lineage>
        <taxon>Eukaryota</taxon>
        <taxon>Metazoa</taxon>
        <taxon>Ecdysozoa</taxon>
        <taxon>Arthropoda</taxon>
        <taxon>Hexapoda</taxon>
        <taxon>Insecta</taxon>
        <taxon>Pterygota</taxon>
        <taxon>Neoptera</taxon>
        <taxon>Endopterygota</taxon>
        <taxon>Diptera</taxon>
        <taxon>Nematocera</taxon>
        <taxon>Chironomoidea</taxon>
        <taxon>Chironomidae</taxon>
        <taxon>Chironominae</taxon>
        <taxon>Polypedilum</taxon>
        <taxon>Polypedilum</taxon>
    </lineage>
</organism>
<keyword evidence="7 26" id="KW-0812">Transmembrane</keyword>
<feature type="transmembrane region" description="Helical" evidence="26">
    <location>
        <begin position="417"/>
        <end position="438"/>
    </location>
</feature>
<dbReference type="InterPro" id="IPR050382">
    <property type="entry name" value="MFS_Na/Anion_cotransporter"/>
</dbReference>
<proteinExistence type="predicted"/>
<dbReference type="CDD" id="cd17318">
    <property type="entry name" value="MFS_SLC17"/>
    <property type="match status" value="1"/>
</dbReference>
<dbReference type="GO" id="GO:0015293">
    <property type="term" value="F:symporter activity"/>
    <property type="evidence" value="ECO:0007669"/>
    <property type="project" value="UniProtKB-KW"/>
</dbReference>
<dbReference type="PANTHER" id="PTHR11662">
    <property type="entry name" value="SOLUTE CARRIER FAMILY 17"/>
    <property type="match status" value="1"/>
</dbReference>
<keyword evidence="10" id="KW-0770">Synapse</keyword>
<dbReference type="OrthoDB" id="7777937at2759"/>
<comment type="catalytic activity">
    <reaction evidence="20">
        <text>D-glucuronate(out) + H(+)(out) = D-glucuronate(in) + H(+)(in)</text>
        <dbReference type="Rhea" id="RHEA:72591"/>
        <dbReference type="ChEBI" id="CHEBI:15378"/>
        <dbReference type="ChEBI" id="CHEBI:58720"/>
    </reaction>
    <physiologicalReaction direction="left-to-right" evidence="20">
        <dbReference type="Rhea" id="RHEA:72592"/>
    </physiologicalReaction>
</comment>
<feature type="transmembrane region" description="Helical" evidence="26">
    <location>
        <begin position="246"/>
        <end position="268"/>
    </location>
</feature>
<evidence type="ECO:0000256" key="1">
    <source>
        <dbReference type="ARBA" id="ARBA00004432"/>
    </source>
</evidence>
<comment type="catalytic activity">
    <reaction evidence="18">
        <text>N-acetyl-L-aspartyl-L-glutamate(out) = N-acetyl-L-aspartyl-L-glutamate(in)</text>
        <dbReference type="Rhea" id="RHEA:72599"/>
        <dbReference type="ChEBI" id="CHEBI:76931"/>
    </reaction>
    <physiologicalReaction direction="left-to-right" evidence="18">
        <dbReference type="Rhea" id="RHEA:72600"/>
    </physiologicalReaction>
</comment>
<evidence type="ECO:0000256" key="22">
    <source>
        <dbReference type="ARBA" id="ARBA00069713"/>
    </source>
</evidence>
<comment type="function">
    <text evidence="21">Receptor for CM101, a polysaccharide produced by group B Streptococcus with antipathoangiogenic properties.</text>
</comment>
<keyword evidence="14" id="KW-0968">Cytoplasmic vesicle</keyword>
<comment type="catalytic activity">
    <reaction evidence="16">
        <text>L-aspartate(out) = L-aspartate(in)</text>
        <dbReference type="Rhea" id="RHEA:66332"/>
        <dbReference type="ChEBI" id="CHEBI:29991"/>
    </reaction>
    <physiologicalReaction direction="left-to-right" evidence="16">
        <dbReference type="Rhea" id="RHEA:66333"/>
    </physiologicalReaction>
</comment>
<evidence type="ECO:0000256" key="5">
    <source>
        <dbReference type="ARBA" id="ARBA00022448"/>
    </source>
</evidence>
<dbReference type="InterPro" id="IPR020846">
    <property type="entry name" value="MFS_dom"/>
</dbReference>
<dbReference type="FunFam" id="1.20.1250.20:FF:000003">
    <property type="entry name" value="Solute carrier family 17 member 3"/>
    <property type="match status" value="1"/>
</dbReference>
<keyword evidence="11 26" id="KW-0472">Membrane</keyword>
<evidence type="ECO:0000256" key="17">
    <source>
        <dbReference type="ARBA" id="ARBA00050625"/>
    </source>
</evidence>
<keyword evidence="12" id="KW-0325">Glycoprotein</keyword>
<evidence type="ECO:0000256" key="26">
    <source>
        <dbReference type="SAM" id="Phobius"/>
    </source>
</evidence>
<comment type="catalytic activity">
    <reaction evidence="17">
        <text>N-acetylneuraminate(in) + H(+)(in) = N-acetylneuraminate(out) + H(+)(out)</text>
        <dbReference type="Rhea" id="RHEA:28987"/>
        <dbReference type="ChEBI" id="CHEBI:15378"/>
        <dbReference type="ChEBI" id="CHEBI:35418"/>
    </reaction>
    <physiologicalReaction direction="right-to-left" evidence="17">
        <dbReference type="Rhea" id="RHEA:28989"/>
    </physiologicalReaction>
</comment>
<feature type="transmembrane region" description="Helical" evidence="26">
    <location>
        <begin position="158"/>
        <end position="176"/>
    </location>
</feature>
<feature type="transmembrane region" description="Helical" evidence="26">
    <location>
        <begin position="297"/>
        <end position="316"/>
    </location>
</feature>
<keyword evidence="29" id="KW-1185">Reference proteome</keyword>
<evidence type="ECO:0000313" key="29">
    <source>
        <dbReference type="Proteomes" id="UP001107558"/>
    </source>
</evidence>
<evidence type="ECO:0000256" key="10">
    <source>
        <dbReference type="ARBA" id="ARBA00023018"/>
    </source>
</evidence>
<sequence>MNDNDDQTPFYLKKRYLIVFLVFLGYTNLYTMRVNLSVAIVALTENRTITVNGTKTYEQQFSWTSKEKGFALGAFFYGYILTQIPGGILAAKIGGHLVFGFGIFATAIMGLLTPILCYQGITYLIAARVLQGIFSGLSFPSVNAIYAKWSPPLERSRTASYGISGIYVGTVIANLLSGWLGDTFGWESIFYVFGFATIIWNVVWFAVVRESPEKDPWITTSEKRFIKESLKNQKGQRNIIKPPWKAIFTSGPLYVIAVAHFSYTYGYYTLLTQLPMYMRDILGLDLTKSGIVSGVPYILQTVLIFISGYFADWLLMKKYFTLTQVRKYFNNSALFFQMVFLLISAFVTNTTTIIVCISFSVGLGSLAMSGYLPNTIDIAPQFGSILLGITNTFATVSGLISPPLSGYIAVTPTAAEYQIIFFITCGVYILGIIVYGIFATAEVQPWAVVDAEDNENMNELKK</sequence>
<evidence type="ECO:0000256" key="23">
    <source>
        <dbReference type="ARBA" id="ARBA00080244"/>
    </source>
</evidence>
<dbReference type="PROSITE" id="PS50850">
    <property type="entry name" value="MFS"/>
    <property type="match status" value="1"/>
</dbReference>
<evidence type="ECO:0000256" key="2">
    <source>
        <dbReference type="ARBA" id="ARBA00004554"/>
    </source>
</evidence>
<dbReference type="SUPFAM" id="SSF103473">
    <property type="entry name" value="MFS general substrate transporter"/>
    <property type="match status" value="1"/>
</dbReference>
<dbReference type="PANTHER" id="PTHR11662:SF455">
    <property type="entry name" value="GH23975P"/>
    <property type="match status" value="1"/>
</dbReference>
<dbReference type="Gene3D" id="1.20.1250.20">
    <property type="entry name" value="MFS general substrate transporter like domains"/>
    <property type="match status" value="2"/>
</dbReference>
<dbReference type="Pfam" id="PF07690">
    <property type="entry name" value="MFS_1"/>
    <property type="match status" value="1"/>
</dbReference>
<feature type="transmembrane region" description="Helical" evidence="26">
    <location>
        <begin position="16"/>
        <end position="43"/>
    </location>
</feature>
<comment type="subcellular location">
    <subcellularLocation>
        <location evidence="2">Basolateral cell membrane</location>
        <topology evidence="2">Multi-pass membrane protein</topology>
    </subcellularLocation>
    <subcellularLocation>
        <location evidence="3">Cytoplasmic vesicle</location>
        <location evidence="3">Secretory vesicle membrane</location>
        <topology evidence="3">Multi-pass membrane protein</topology>
    </subcellularLocation>
    <subcellularLocation>
        <location evidence="1">Cytoplasmic vesicle</location>
        <location evidence="1">Secretory vesicle</location>
        <location evidence="1">Synaptic vesicle membrane</location>
    </subcellularLocation>
    <subcellularLocation>
        <location evidence="4">Lysosome membrane</location>
    </subcellularLocation>
</comment>
<evidence type="ECO:0000256" key="25">
    <source>
        <dbReference type="ARBA" id="ARBA00081925"/>
    </source>
</evidence>
<dbReference type="EMBL" id="JADBJN010000002">
    <property type="protein sequence ID" value="KAG5676921.1"/>
    <property type="molecule type" value="Genomic_DNA"/>
</dbReference>
<evidence type="ECO:0000256" key="12">
    <source>
        <dbReference type="ARBA" id="ARBA00023180"/>
    </source>
</evidence>
<evidence type="ECO:0000256" key="24">
    <source>
        <dbReference type="ARBA" id="ARBA00081195"/>
    </source>
</evidence>
<evidence type="ECO:0000256" key="8">
    <source>
        <dbReference type="ARBA" id="ARBA00022847"/>
    </source>
</evidence>
<comment type="catalytic activity">
    <reaction evidence="15">
        <text>2 nitrate(out) + H(+)(out) = 2 nitrate(in) + H(+)(in)</text>
        <dbReference type="Rhea" id="RHEA:71539"/>
        <dbReference type="ChEBI" id="CHEBI:15378"/>
        <dbReference type="ChEBI" id="CHEBI:17632"/>
    </reaction>
    <physiologicalReaction direction="left-to-right" evidence="15">
        <dbReference type="Rhea" id="RHEA:71540"/>
    </physiologicalReaction>
</comment>
<evidence type="ECO:0000256" key="21">
    <source>
        <dbReference type="ARBA" id="ARBA00056891"/>
    </source>
</evidence>